<keyword evidence="2 6" id="KW-0698">rRNA processing</keyword>
<keyword evidence="6" id="KW-0963">Cytoplasm</keyword>
<dbReference type="PANTHER" id="PTHR11265">
    <property type="entry name" value="S-ADENOSYL-METHYLTRANSFERASE MRAW"/>
    <property type="match status" value="1"/>
</dbReference>
<dbReference type="InterPro" id="IPR023397">
    <property type="entry name" value="SAM-dep_MeTrfase_MraW_recog"/>
</dbReference>
<evidence type="ECO:0000256" key="4">
    <source>
        <dbReference type="ARBA" id="ARBA00022679"/>
    </source>
</evidence>
<sequence length="296" mass="32644">MTFTHVSVMPEQVLAHWVTDPSGLYLDATLGGGGHSHLLLSRFPNCRLIAIDQDPAAISQAHDRLGAWSSRISIRHGNFRNLGDILSLDEKGAVQGILFDLGVSSPQLDQGARGFGYQNADAPLDMRMDPDNPVTAFRLVNMKPKEDITRALKEWGEERWASRIADFIVSAREKEPIRTTGQLVDVIKAAIPASARRTGGHPARRTFQALRIWVNDELAALKQGLGAALDVAAPGGHIVAISFQSLEDRIVKHTFREWQENQRGIVVTRRPLTPSLEEIDSNPRSHSAKLRAFTVS</sequence>
<comment type="function">
    <text evidence="6">Specifically methylates the N4 position of cytidine in position 1402 (C1402) of 16S rRNA.</text>
</comment>
<feature type="binding site" evidence="6">
    <location>
        <position position="107"/>
    </location>
    <ligand>
        <name>S-adenosyl-L-methionine</name>
        <dbReference type="ChEBI" id="CHEBI:59789"/>
    </ligand>
</feature>
<keyword evidence="4 6" id="KW-0808">Transferase</keyword>
<keyword evidence="5 6" id="KW-0949">S-adenosyl-L-methionine</keyword>
<comment type="similarity">
    <text evidence="1 6">Belongs to the methyltransferase superfamily. RsmH family.</text>
</comment>
<dbReference type="Gene3D" id="3.40.50.150">
    <property type="entry name" value="Vaccinia Virus protein VP39"/>
    <property type="match status" value="1"/>
</dbReference>
<feature type="binding site" evidence="6">
    <location>
        <position position="79"/>
    </location>
    <ligand>
        <name>S-adenosyl-L-methionine</name>
        <dbReference type="ChEBI" id="CHEBI:59789"/>
    </ligand>
</feature>
<evidence type="ECO:0000256" key="3">
    <source>
        <dbReference type="ARBA" id="ARBA00022603"/>
    </source>
</evidence>
<dbReference type="GO" id="GO:0005737">
    <property type="term" value="C:cytoplasm"/>
    <property type="evidence" value="ECO:0007669"/>
    <property type="project" value="UniProtKB-SubCell"/>
</dbReference>
<dbReference type="HAMAP" id="MF_01007">
    <property type="entry name" value="16SrRNA_methyltr_H"/>
    <property type="match status" value="1"/>
</dbReference>
<name>A0A2T2XFK8_9FIRM</name>
<evidence type="ECO:0000256" key="5">
    <source>
        <dbReference type="ARBA" id="ARBA00022691"/>
    </source>
</evidence>
<evidence type="ECO:0000256" key="2">
    <source>
        <dbReference type="ARBA" id="ARBA00022552"/>
    </source>
</evidence>
<accession>A0A2T2XFK8</accession>
<dbReference type="CDD" id="cd02440">
    <property type="entry name" value="AdoMet_MTases"/>
    <property type="match status" value="1"/>
</dbReference>
<dbReference type="PIRSF" id="PIRSF004486">
    <property type="entry name" value="MraW"/>
    <property type="match status" value="1"/>
</dbReference>
<dbReference type="GO" id="GO:0071424">
    <property type="term" value="F:rRNA (cytosine-N4-)-methyltransferase activity"/>
    <property type="evidence" value="ECO:0007669"/>
    <property type="project" value="UniProtKB-UniRule"/>
</dbReference>
<feature type="binding site" evidence="6">
    <location>
        <begin position="33"/>
        <end position="35"/>
    </location>
    <ligand>
        <name>S-adenosyl-L-methionine</name>
        <dbReference type="ChEBI" id="CHEBI:59789"/>
    </ligand>
</feature>
<dbReference type="SUPFAM" id="SSF81799">
    <property type="entry name" value="Putative methyltransferase TM0872, insert domain"/>
    <property type="match status" value="1"/>
</dbReference>
<evidence type="ECO:0000256" key="6">
    <source>
        <dbReference type="HAMAP-Rule" id="MF_01007"/>
    </source>
</evidence>
<dbReference type="Pfam" id="PF01795">
    <property type="entry name" value="Methyltransf_5"/>
    <property type="match status" value="1"/>
</dbReference>
<protein>
    <recommendedName>
        <fullName evidence="6">Ribosomal RNA small subunit methyltransferase H</fullName>
        <ecNumber evidence="6">2.1.1.199</ecNumber>
    </recommendedName>
    <alternativeName>
        <fullName evidence="6">16S rRNA m(4)C1402 methyltransferase</fullName>
    </alternativeName>
    <alternativeName>
        <fullName evidence="6">rRNA (cytosine-N(4)-)-methyltransferase RsmH</fullName>
    </alternativeName>
</protein>
<evidence type="ECO:0000313" key="7">
    <source>
        <dbReference type="EMBL" id="PSR33294.1"/>
    </source>
</evidence>
<dbReference type="EMBL" id="PXYW01000023">
    <property type="protein sequence ID" value="PSR33294.1"/>
    <property type="molecule type" value="Genomic_DNA"/>
</dbReference>
<dbReference type="Proteomes" id="UP000242972">
    <property type="component" value="Unassembled WGS sequence"/>
</dbReference>
<comment type="catalytic activity">
    <reaction evidence="6">
        <text>cytidine(1402) in 16S rRNA + S-adenosyl-L-methionine = N(4)-methylcytidine(1402) in 16S rRNA + S-adenosyl-L-homocysteine + H(+)</text>
        <dbReference type="Rhea" id="RHEA:42928"/>
        <dbReference type="Rhea" id="RHEA-COMP:10286"/>
        <dbReference type="Rhea" id="RHEA-COMP:10287"/>
        <dbReference type="ChEBI" id="CHEBI:15378"/>
        <dbReference type="ChEBI" id="CHEBI:57856"/>
        <dbReference type="ChEBI" id="CHEBI:59789"/>
        <dbReference type="ChEBI" id="CHEBI:74506"/>
        <dbReference type="ChEBI" id="CHEBI:82748"/>
        <dbReference type="EC" id="2.1.1.199"/>
    </reaction>
</comment>
<feature type="binding site" evidence="6">
    <location>
        <position position="52"/>
    </location>
    <ligand>
        <name>S-adenosyl-L-methionine</name>
        <dbReference type="ChEBI" id="CHEBI:59789"/>
    </ligand>
</feature>
<reference evidence="7 8" key="1">
    <citation type="journal article" date="2014" name="BMC Genomics">
        <title>Comparison of environmental and isolate Sulfobacillus genomes reveals diverse carbon, sulfur, nitrogen, and hydrogen metabolisms.</title>
        <authorList>
            <person name="Justice N.B."/>
            <person name="Norman A."/>
            <person name="Brown C.T."/>
            <person name="Singh A."/>
            <person name="Thomas B.C."/>
            <person name="Banfield J.F."/>
        </authorList>
    </citation>
    <scope>NUCLEOTIDE SEQUENCE [LARGE SCALE GENOMIC DNA]</scope>
    <source>
        <strain evidence="7">AMDSBA4</strain>
    </source>
</reference>
<dbReference type="SUPFAM" id="SSF53335">
    <property type="entry name" value="S-adenosyl-L-methionine-dependent methyltransferases"/>
    <property type="match status" value="1"/>
</dbReference>
<gene>
    <name evidence="6" type="primary">rsmH</name>
    <name evidence="7" type="ORF">C7B46_10630</name>
</gene>
<keyword evidence="3 6" id="KW-0489">Methyltransferase</keyword>
<evidence type="ECO:0000256" key="1">
    <source>
        <dbReference type="ARBA" id="ARBA00010396"/>
    </source>
</evidence>
<dbReference type="NCBIfam" id="TIGR00006">
    <property type="entry name" value="16S rRNA (cytosine(1402)-N(4))-methyltransferase RsmH"/>
    <property type="match status" value="1"/>
</dbReference>
<comment type="subcellular location">
    <subcellularLocation>
        <location evidence="6">Cytoplasm</location>
    </subcellularLocation>
</comment>
<proteinExistence type="inferred from homology"/>
<dbReference type="GO" id="GO:0070475">
    <property type="term" value="P:rRNA base methylation"/>
    <property type="evidence" value="ECO:0007669"/>
    <property type="project" value="UniProtKB-UniRule"/>
</dbReference>
<dbReference type="Gene3D" id="1.10.150.170">
    <property type="entry name" value="Putative methyltransferase TM0872, insert domain"/>
    <property type="match status" value="1"/>
</dbReference>
<feature type="binding site" evidence="6">
    <location>
        <position position="100"/>
    </location>
    <ligand>
        <name>S-adenosyl-L-methionine</name>
        <dbReference type="ChEBI" id="CHEBI:59789"/>
    </ligand>
</feature>
<dbReference type="PANTHER" id="PTHR11265:SF0">
    <property type="entry name" value="12S RRNA N4-METHYLCYTIDINE METHYLTRANSFERASE"/>
    <property type="match status" value="1"/>
</dbReference>
<dbReference type="InterPro" id="IPR029063">
    <property type="entry name" value="SAM-dependent_MTases_sf"/>
</dbReference>
<dbReference type="InterPro" id="IPR002903">
    <property type="entry name" value="RsmH"/>
</dbReference>
<evidence type="ECO:0000313" key="8">
    <source>
        <dbReference type="Proteomes" id="UP000242972"/>
    </source>
</evidence>
<dbReference type="EC" id="2.1.1.199" evidence="6"/>
<organism evidence="7 8">
    <name type="scientific">Sulfobacillus benefaciens</name>
    <dbReference type="NCBI Taxonomy" id="453960"/>
    <lineage>
        <taxon>Bacteria</taxon>
        <taxon>Bacillati</taxon>
        <taxon>Bacillota</taxon>
        <taxon>Clostridia</taxon>
        <taxon>Eubacteriales</taxon>
        <taxon>Clostridiales Family XVII. Incertae Sedis</taxon>
        <taxon>Sulfobacillus</taxon>
    </lineage>
</organism>
<comment type="caution">
    <text evidence="7">The sequence shown here is derived from an EMBL/GenBank/DDBJ whole genome shotgun (WGS) entry which is preliminary data.</text>
</comment>
<dbReference type="AlphaFoldDB" id="A0A2T2XFK8"/>